<comment type="caution">
    <text evidence="1">The sequence shown here is derived from an EMBL/GenBank/DDBJ whole genome shotgun (WGS) entry which is preliminary data.</text>
</comment>
<organism evidence="1 2">
    <name type="scientific">Caenorhabditis nigoni</name>
    <dbReference type="NCBI Taxonomy" id="1611254"/>
    <lineage>
        <taxon>Eukaryota</taxon>
        <taxon>Metazoa</taxon>
        <taxon>Ecdysozoa</taxon>
        <taxon>Nematoda</taxon>
        <taxon>Chromadorea</taxon>
        <taxon>Rhabditida</taxon>
        <taxon>Rhabditina</taxon>
        <taxon>Rhabditomorpha</taxon>
        <taxon>Rhabditoidea</taxon>
        <taxon>Rhabditidae</taxon>
        <taxon>Peloderinae</taxon>
        <taxon>Caenorhabditis</taxon>
    </lineage>
</organism>
<accession>A0A2G5UAP6</accession>
<sequence>MTEEEKKEVEEYEALTLKRLIEIHTEQSPYAYEENYNRQLRESKMEKLRSAIGFSKEILEKKIANTILISWQKTYDRTDCQYFNDRMRRDLDQEIRDQIRDSVKKGYEKGMEMVSNYEKDKIIKEADEKERVDKGRVKNSS</sequence>
<evidence type="ECO:0000313" key="2">
    <source>
        <dbReference type="Proteomes" id="UP000230233"/>
    </source>
</evidence>
<gene>
    <name evidence="1" type="primary">Cnig_chr_IV.g15547</name>
    <name evidence="1" type="ORF">B9Z55_015547</name>
</gene>
<protein>
    <submittedName>
        <fullName evidence="1">Uncharacterized protein</fullName>
    </submittedName>
</protein>
<reference evidence="2" key="1">
    <citation type="submission" date="2017-10" db="EMBL/GenBank/DDBJ databases">
        <title>Rapid genome shrinkage in a self-fertile nematode reveals novel sperm competition proteins.</title>
        <authorList>
            <person name="Yin D."/>
            <person name="Schwarz E.M."/>
            <person name="Thomas C.G."/>
            <person name="Felde R.L."/>
            <person name="Korf I.F."/>
            <person name="Cutter A.D."/>
            <person name="Schartner C.M."/>
            <person name="Ralston E.J."/>
            <person name="Meyer B.J."/>
            <person name="Haag E.S."/>
        </authorList>
    </citation>
    <scope>NUCLEOTIDE SEQUENCE [LARGE SCALE GENOMIC DNA]</scope>
    <source>
        <strain evidence="2">JU1422</strain>
    </source>
</reference>
<keyword evidence="2" id="KW-1185">Reference proteome</keyword>
<proteinExistence type="predicted"/>
<name>A0A2G5UAP6_9PELO</name>
<dbReference type="AlphaFoldDB" id="A0A2G5UAP6"/>
<dbReference type="EMBL" id="PDUG01000004">
    <property type="protein sequence ID" value="PIC36622.1"/>
    <property type="molecule type" value="Genomic_DNA"/>
</dbReference>
<dbReference type="Proteomes" id="UP000230233">
    <property type="component" value="Chromosome IV"/>
</dbReference>
<evidence type="ECO:0000313" key="1">
    <source>
        <dbReference type="EMBL" id="PIC36622.1"/>
    </source>
</evidence>